<dbReference type="AlphaFoldDB" id="J1K351"/>
<keyword evidence="3" id="KW-1185">Reference proteome</keyword>
<keyword evidence="1" id="KW-0472">Membrane</keyword>
<dbReference type="RefSeq" id="WP_008037632.1">
    <property type="nucleotide sequence ID" value="NZ_JH725147.1"/>
</dbReference>
<evidence type="ECO:0008006" key="4">
    <source>
        <dbReference type="Google" id="ProtNLM"/>
    </source>
</evidence>
<dbReference type="STRING" id="1094558.ME5_00235"/>
<dbReference type="eggNOG" id="COG4093">
    <property type="taxonomic scope" value="Bacteria"/>
</dbReference>
<keyword evidence="1" id="KW-0812">Transmembrane</keyword>
<accession>J1K351</accession>
<organism evidence="2 3">
    <name type="scientific">Bartonella tamiae Th239</name>
    <dbReference type="NCBI Taxonomy" id="1094558"/>
    <lineage>
        <taxon>Bacteria</taxon>
        <taxon>Pseudomonadati</taxon>
        <taxon>Pseudomonadota</taxon>
        <taxon>Alphaproteobacteria</taxon>
        <taxon>Hyphomicrobiales</taxon>
        <taxon>Bartonellaceae</taxon>
        <taxon>Bartonella</taxon>
    </lineage>
</organism>
<dbReference type="Pfam" id="PF09898">
    <property type="entry name" value="DUF2125"/>
    <property type="match status" value="1"/>
</dbReference>
<dbReference type="OrthoDB" id="7169664at2"/>
<evidence type="ECO:0000256" key="1">
    <source>
        <dbReference type="SAM" id="Phobius"/>
    </source>
</evidence>
<feature type="transmembrane region" description="Helical" evidence="1">
    <location>
        <begin position="20"/>
        <end position="39"/>
    </location>
</feature>
<keyword evidence="1" id="KW-1133">Transmembrane helix</keyword>
<proteinExistence type="predicted"/>
<gene>
    <name evidence="2" type="ORF">ME5_00235</name>
</gene>
<sequence length="344" mass="39039">MSKNLSIKKEKKSFSHYQVITSLILFIVIVTYTLIWFFLASKVEEKVSDQIRLYSEHGFNVSCDNMRKTGYPLRIGVTCERIDFFDRMNEISFSSGMIKATAPIYAPKWLDVSIASPVSLQTFNVLPLNVQWSDFTLETDIGQRFPDRLNLRGDNIIINFDDDTGLAKESIEAKFIHFDVKGLKSDLLAKISFDELSFPFEIKGEKTQLPKVSGDVKWTLENVYQLFNEKYDVNWPEKLRGNSGKISEAKFTFMSGGSFSVKGPFSFDKKGYLSAKFEIAVSSQMELSNTLRLLFPSQADNLKTIMFVVNSMPKNNEGNPVLIVSIKHGQIRLGFITLGQIPPI</sequence>
<reference evidence="2 3" key="1">
    <citation type="submission" date="2012-03" db="EMBL/GenBank/DDBJ databases">
        <title>The Genome Sequence of Bartonella tamiae Th239.</title>
        <authorList>
            <consortium name="The Broad Institute Genome Sequencing Platform"/>
            <consortium name="The Broad Institute Genome Sequencing Center for Infectious Disease"/>
            <person name="Feldgarden M."/>
            <person name="Kirby J."/>
            <person name="Kosoy M."/>
            <person name="Birtles R."/>
            <person name="Probert W.S."/>
            <person name="Chiaraviglio L."/>
            <person name="Young S.K."/>
            <person name="Zeng Q."/>
            <person name="Gargeya S."/>
            <person name="Fitzgerald M."/>
            <person name="Haas B."/>
            <person name="Abouelleil A."/>
            <person name="Alvarado L."/>
            <person name="Arachchi H.M."/>
            <person name="Berlin A."/>
            <person name="Chapman S.B."/>
            <person name="Gearin G."/>
            <person name="Goldberg J."/>
            <person name="Griggs A."/>
            <person name="Gujja S."/>
            <person name="Hansen M."/>
            <person name="Heiman D."/>
            <person name="Howarth C."/>
            <person name="Larimer J."/>
            <person name="Lui A."/>
            <person name="MacDonald P.J.P."/>
            <person name="McCowen C."/>
            <person name="Montmayeur A."/>
            <person name="Murphy C."/>
            <person name="Neiman D."/>
            <person name="Pearson M."/>
            <person name="Priest M."/>
            <person name="Roberts A."/>
            <person name="Saif S."/>
            <person name="Shea T."/>
            <person name="Sisk P."/>
            <person name="Stolte C."/>
            <person name="Sykes S."/>
            <person name="Wortman J."/>
            <person name="Nusbaum C."/>
            <person name="Birren B."/>
        </authorList>
    </citation>
    <scope>NUCLEOTIDE SEQUENCE [LARGE SCALE GENOMIC DNA]</scope>
    <source>
        <strain evidence="2 3">Th239</strain>
    </source>
</reference>
<evidence type="ECO:0000313" key="3">
    <source>
        <dbReference type="Proteomes" id="UP000008952"/>
    </source>
</evidence>
<dbReference type="EMBL" id="AIMB01000002">
    <property type="protein sequence ID" value="EJF91540.1"/>
    <property type="molecule type" value="Genomic_DNA"/>
</dbReference>
<name>J1K351_9HYPH</name>
<evidence type="ECO:0000313" key="2">
    <source>
        <dbReference type="EMBL" id="EJF91540.1"/>
    </source>
</evidence>
<comment type="caution">
    <text evidence="2">The sequence shown here is derived from an EMBL/GenBank/DDBJ whole genome shotgun (WGS) entry which is preliminary data.</text>
</comment>
<dbReference type="InterPro" id="IPR018666">
    <property type="entry name" value="DUF2125"/>
</dbReference>
<dbReference type="PATRIC" id="fig|1094558.3.peg.265"/>
<dbReference type="Proteomes" id="UP000008952">
    <property type="component" value="Unassembled WGS sequence"/>
</dbReference>
<protein>
    <recommendedName>
        <fullName evidence="4">DUF2125 domain-containing protein</fullName>
    </recommendedName>
</protein>
<dbReference type="HOGENOM" id="CLU_833240_0_0_5"/>